<keyword evidence="1" id="KW-1208">Phospholipid metabolism</keyword>
<keyword evidence="1 2" id="KW-0472">Membrane</keyword>
<dbReference type="SUPFAM" id="SSF101307">
    <property type="entry name" value="YutG-like"/>
    <property type="match status" value="1"/>
</dbReference>
<keyword evidence="1" id="KW-0443">Lipid metabolism</keyword>
<dbReference type="PANTHER" id="PTHR36305">
    <property type="entry name" value="PHOSPHATIDYLGLYCEROPHOSPHATASE A"/>
    <property type="match status" value="1"/>
</dbReference>
<dbReference type="eggNOG" id="COG1267">
    <property type="taxonomic scope" value="Bacteria"/>
</dbReference>
<comment type="function">
    <text evidence="1">Lipid phosphatase which dephosphorylates phosphatidylglycerophosphate (PGP) to phosphatidylglycerol (PG).</text>
</comment>
<evidence type="ECO:0000313" key="4">
    <source>
        <dbReference type="EMBL" id="EKE87593.1"/>
    </source>
</evidence>
<keyword evidence="5" id="KW-1185">Reference proteome</keyword>
<feature type="transmembrane region" description="Helical" evidence="2">
    <location>
        <begin position="55"/>
        <end position="73"/>
    </location>
</feature>
<dbReference type="Pfam" id="PF04608">
    <property type="entry name" value="PgpA"/>
    <property type="match status" value="1"/>
</dbReference>
<evidence type="ECO:0000256" key="2">
    <source>
        <dbReference type="SAM" id="Phobius"/>
    </source>
</evidence>
<keyword evidence="1" id="KW-0442">Lipid degradation</keyword>
<feature type="transmembrane region" description="Helical" evidence="2">
    <location>
        <begin position="93"/>
        <end position="116"/>
    </location>
</feature>
<dbReference type="EMBL" id="AMRG01000001">
    <property type="protein sequence ID" value="EKE87593.1"/>
    <property type="molecule type" value="Genomic_DNA"/>
</dbReference>
<dbReference type="GO" id="GO:0005886">
    <property type="term" value="C:plasma membrane"/>
    <property type="evidence" value="ECO:0007669"/>
    <property type="project" value="UniProtKB-SubCell"/>
</dbReference>
<evidence type="ECO:0000313" key="5">
    <source>
        <dbReference type="Proteomes" id="UP000014115"/>
    </source>
</evidence>
<feature type="transmembrane region" description="Helical" evidence="2">
    <location>
        <begin position="137"/>
        <end position="158"/>
    </location>
</feature>
<comment type="catalytic activity">
    <reaction evidence="1">
        <text>a 1,2-diacyl-sn-glycero-3-phospho-(1'-sn-glycero-3'-phosphate) + H2O = a 1,2-diacyl-sn-glycero-3-phospho-(1'-sn-glycerol) + phosphate</text>
        <dbReference type="Rhea" id="RHEA:33751"/>
        <dbReference type="ChEBI" id="CHEBI:15377"/>
        <dbReference type="ChEBI" id="CHEBI:43474"/>
        <dbReference type="ChEBI" id="CHEBI:60110"/>
        <dbReference type="ChEBI" id="CHEBI:64716"/>
        <dbReference type="EC" id="3.1.3.27"/>
    </reaction>
</comment>
<feature type="domain" description="YutG/PgpA" evidence="3">
    <location>
        <begin position="16"/>
        <end position="155"/>
    </location>
</feature>
<dbReference type="GO" id="GO:0006655">
    <property type="term" value="P:phosphatidylglycerol biosynthetic process"/>
    <property type="evidence" value="ECO:0007669"/>
    <property type="project" value="UniProtKB-UniPathway"/>
</dbReference>
<comment type="pathway">
    <text evidence="1">Phospholipid metabolism; phosphatidylglycerol biosynthesis; phosphatidylglycerol from CDP-diacylglycerol: step 2/2.</text>
</comment>
<gene>
    <name evidence="4" type="ORF">A10D4_00825</name>
</gene>
<organism evidence="4 5">
    <name type="scientific">Idiomarina xiamenensis 10-D-4</name>
    <dbReference type="NCBI Taxonomy" id="740709"/>
    <lineage>
        <taxon>Bacteria</taxon>
        <taxon>Pseudomonadati</taxon>
        <taxon>Pseudomonadota</taxon>
        <taxon>Gammaproteobacteria</taxon>
        <taxon>Alteromonadales</taxon>
        <taxon>Idiomarinaceae</taxon>
        <taxon>Idiomarina</taxon>
    </lineage>
</organism>
<dbReference type="PIRSF" id="PIRSF006162">
    <property type="entry name" value="PgpA"/>
    <property type="match status" value="1"/>
</dbReference>
<dbReference type="GO" id="GO:0046872">
    <property type="term" value="F:metal ion binding"/>
    <property type="evidence" value="ECO:0007669"/>
    <property type="project" value="UniProtKB-KW"/>
</dbReference>
<accession>K2KI57</accession>
<comment type="subcellular location">
    <subcellularLocation>
        <location evidence="1">Cell inner membrane</location>
        <topology evidence="1">Multi-pass membrane protein</topology>
    </subcellularLocation>
</comment>
<dbReference type="GO" id="GO:0009395">
    <property type="term" value="P:phospholipid catabolic process"/>
    <property type="evidence" value="ECO:0007669"/>
    <property type="project" value="UniProtKB-KW"/>
</dbReference>
<comment type="caution">
    <text evidence="4">The sequence shown here is derived from an EMBL/GenBank/DDBJ whole genome shotgun (WGS) entry which is preliminary data.</text>
</comment>
<proteinExistence type="predicted"/>
<name>K2KI57_9GAMM</name>
<comment type="cofactor">
    <cofactor evidence="1">
        <name>Mg(2+)</name>
        <dbReference type="ChEBI" id="CHEBI:18420"/>
    </cofactor>
</comment>
<dbReference type="CDD" id="cd06971">
    <property type="entry name" value="PgpA"/>
    <property type="match status" value="1"/>
</dbReference>
<keyword evidence="1" id="KW-0479">Metal-binding</keyword>
<protein>
    <recommendedName>
        <fullName evidence="1">Phosphatidylglycerophosphatase A</fullName>
        <ecNumber evidence="1">3.1.3.27</ecNumber>
    </recommendedName>
    <alternativeName>
        <fullName evidence="1">Phosphatidylglycerolphosphate phosphatase A</fullName>
    </alternativeName>
</protein>
<dbReference type="STRING" id="740709.A10D4_00825"/>
<evidence type="ECO:0000259" key="3">
    <source>
        <dbReference type="Pfam" id="PF04608"/>
    </source>
</evidence>
<keyword evidence="1 2" id="KW-0812">Transmembrane</keyword>
<keyword evidence="1" id="KW-1003">Cell membrane</keyword>
<dbReference type="InterPro" id="IPR007686">
    <property type="entry name" value="YutG/PgpA"/>
</dbReference>
<keyword evidence="1" id="KW-0378">Hydrolase</keyword>
<dbReference type="InterPro" id="IPR026037">
    <property type="entry name" value="PgpA"/>
</dbReference>
<dbReference type="RefSeq" id="WP_008487103.1">
    <property type="nucleotide sequence ID" value="NZ_AMRG01000001.1"/>
</dbReference>
<sequence length="159" mass="17029">MLLANKLSLANPIHLISLGFGSGLAPKAPGTFGTLAAIPLLLLVGLLQFNWWQQLILLVVMTLAGIACCAYSAKAMGVHDHPAIVWDEIVGYFIAMYALPHQWPWLLAAFVLFRILDISKPGPVGWCDRQLHGGSGIMLDDVVAGILTALILHGAALIL</sequence>
<keyword evidence="1" id="KW-0595">Phospholipid degradation</keyword>
<keyword evidence="1" id="KW-0460">Magnesium</keyword>
<dbReference type="PATRIC" id="fig|740709.3.peg.165"/>
<dbReference type="AlphaFoldDB" id="K2KI57"/>
<dbReference type="EC" id="3.1.3.27" evidence="1"/>
<dbReference type="GO" id="GO:0008962">
    <property type="term" value="F:phosphatidylglycerophosphatase activity"/>
    <property type="evidence" value="ECO:0007669"/>
    <property type="project" value="UniProtKB-EC"/>
</dbReference>
<reference evidence="4 5" key="1">
    <citation type="journal article" date="2012" name="J. Bacteriol.">
        <title>Genome Sequence of Idiomarina xiamenensis Type Strain 10-D-4.</title>
        <authorList>
            <person name="Lai Q."/>
            <person name="Wang L."/>
            <person name="Wang W."/>
            <person name="Shao Z."/>
        </authorList>
    </citation>
    <scope>NUCLEOTIDE SEQUENCE [LARGE SCALE GENOMIC DNA]</scope>
    <source>
        <strain evidence="4 5">10-D-4</strain>
    </source>
</reference>
<evidence type="ECO:0000256" key="1">
    <source>
        <dbReference type="PIRNR" id="PIRNR006162"/>
    </source>
</evidence>
<keyword evidence="1" id="KW-0997">Cell inner membrane</keyword>
<dbReference type="UniPathway" id="UPA00084">
    <property type="reaction ID" value="UER00504"/>
</dbReference>
<dbReference type="PANTHER" id="PTHR36305:SF1">
    <property type="entry name" value="PHOSPHATIDYLGLYCEROPHOSPHATASE A"/>
    <property type="match status" value="1"/>
</dbReference>
<feature type="transmembrane region" description="Helical" evidence="2">
    <location>
        <begin position="28"/>
        <end position="48"/>
    </location>
</feature>
<dbReference type="Proteomes" id="UP000014115">
    <property type="component" value="Unassembled WGS sequence"/>
</dbReference>
<keyword evidence="2" id="KW-1133">Transmembrane helix</keyword>
<dbReference type="InterPro" id="IPR036681">
    <property type="entry name" value="PgpA-like_sf"/>
</dbReference>